<dbReference type="InterPro" id="IPR009003">
    <property type="entry name" value="Peptidase_S1_PA"/>
</dbReference>
<protein>
    <submittedName>
        <fullName evidence="2">Serine protease HP21</fullName>
    </submittedName>
</protein>
<evidence type="ECO:0000313" key="2">
    <source>
        <dbReference type="EMBL" id="KOB68290.1"/>
    </source>
</evidence>
<evidence type="ECO:0000259" key="1">
    <source>
        <dbReference type="Pfam" id="PF00089"/>
    </source>
</evidence>
<name>A0A0L7KYR5_OPEBR</name>
<proteinExistence type="predicted"/>
<dbReference type="Proteomes" id="UP000037510">
    <property type="component" value="Unassembled WGS sequence"/>
</dbReference>
<sequence length="109" mass="11904">MGDLQVPRHKWDGANTLKQVEPECSMTAVSLTKFSDEECEDMYPTNRLLKSGLDSSAQMCYGHKTIIRDTCKGDSGGPLQLDTGHPTCMHTIIGVTSYGRECGFQGADC</sequence>
<dbReference type="SUPFAM" id="SSF50494">
    <property type="entry name" value="Trypsin-like serine proteases"/>
    <property type="match status" value="1"/>
</dbReference>
<accession>A0A0L7KYR5</accession>
<organism evidence="2 3">
    <name type="scientific">Operophtera brumata</name>
    <name type="common">Winter moth</name>
    <name type="synonym">Phalaena brumata</name>
    <dbReference type="NCBI Taxonomy" id="104452"/>
    <lineage>
        <taxon>Eukaryota</taxon>
        <taxon>Metazoa</taxon>
        <taxon>Ecdysozoa</taxon>
        <taxon>Arthropoda</taxon>
        <taxon>Hexapoda</taxon>
        <taxon>Insecta</taxon>
        <taxon>Pterygota</taxon>
        <taxon>Neoptera</taxon>
        <taxon>Endopterygota</taxon>
        <taxon>Lepidoptera</taxon>
        <taxon>Glossata</taxon>
        <taxon>Ditrysia</taxon>
        <taxon>Geometroidea</taxon>
        <taxon>Geometridae</taxon>
        <taxon>Larentiinae</taxon>
        <taxon>Operophtera</taxon>
    </lineage>
</organism>
<dbReference type="InterPro" id="IPR033116">
    <property type="entry name" value="TRYPSIN_SER"/>
</dbReference>
<comment type="caution">
    <text evidence="2">The sequence shown here is derived from an EMBL/GenBank/DDBJ whole genome shotgun (WGS) entry which is preliminary data.</text>
</comment>
<dbReference type="GO" id="GO:0006508">
    <property type="term" value="P:proteolysis"/>
    <property type="evidence" value="ECO:0007669"/>
    <property type="project" value="UniProtKB-KW"/>
</dbReference>
<keyword evidence="2" id="KW-0645">Protease</keyword>
<reference evidence="2 3" key="1">
    <citation type="journal article" date="2015" name="Genome Biol. Evol.">
        <title>The genome of winter moth (Operophtera brumata) provides a genomic perspective on sexual dimorphism and phenology.</title>
        <authorList>
            <person name="Derks M.F."/>
            <person name="Smit S."/>
            <person name="Salis L."/>
            <person name="Schijlen E."/>
            <person name="Bossers A."/>
            <person name="Mateman C."/>
            <person name="Pijl A.S."/>
            <person name="de Ridder D."/>
            <person name="Groenen M.A."/>
            <person name="Visser M.E."/>
            <person name="Megens H.J."/>
        </authorList>
    </citation>
    <scope>NUCLEOTIDE SEQUENCE [LARGE SCALE GENOMIC DNA]</scope>
    <source>
        <strain evidence="2">WM2013NL</strain>
        <tissue evidence="2">Head and thorax</tissue>
    </source>
</reference>
<keyword evidence="3" id="KW-1185">Reference proteome</keyword>
<dbReference type="InterPro" id="IPR001254">
    <property type="entry name" value="Trypsin_dom"/>
</dbReference>
<gene>
    <name evidence="2" type="ORF">OBRU01_18529</name>
</gene>
<dbReference type="STRING" id="104452.A0A0L7KYR5"/>
<dbReference type="EMBL" id="JTDY01004329">
    <property type="protein sequence ID" value="KOB68290.1"/>
    <property type="molecule type" value="Genomic_DNA"/>
</dbReference>
<dbReference type="Gene3D" id="2.40.10.10">
    <property type="entry name" value="Trypsin-like serine proteases"/>
    <property type="match status" value="1"/>
</dbReference>
<dbReference type="InterPro" id="IPR043504">
    <property type="entry name" value="Peptidase_S1_PA_chymotrypsin"/>
</dbReference>
<evidence type="ECO:0000313" key="3">
    <source>
        <dbReference type="Proteomes" id="UP000037510"/>
    </source>
</evidence>
<dbReference type="AlphaFoldDB" id="A0A0L7KYR5"/>
<dbReference type="GO" id="GO:0004252">
    <property type="term" value="F:serine-type endopeptidase activity"/>
    <property type="evidence" value="ECO:0007669"/>
    <property type="project" value="InterPro"/>
</dbReference>
<dbReference type="Pfam" id="PF00089">
    <property type="entry name" value="Trypsin"/>
    <property type="match status" value="1"/>
</dbReference>
<keyword evidence="2" id="KW-0378">Hydrolase</keyword>
<dbReference type="PROSITE" id="PS00135">
    <property type="entry name" value="TRYPSIN_SER"/>
    <property type="match status" value="1"/>
</dbReference>
<feature type="domain" description="Peptidase S1" evidence="1">
    <location>
        <begin position="22"/>
        <end position="103"/>
    </location>
</feature>